<dbReference type="CDD" id="cd22233">
    <property type="entry name" value="RHH_CopAso-like"/>
    <property type="match status" value="1"/>
</dbReference>
<dbReference type="AlphaFoldDB" id="Q0ZKG0"/>
<proteinExistence type="predicted"/>
<dbReference type="InterPro" id="IPR002145">
    <property type="entry name" value="CopG"/>
</dbReference>
<evidence type="ECO:0000259" key="1">
    <source>
        <dbReference type="Pfam" id="PF01402"/>
    </source>
</evidence>
<dbReference type="RefSeq" id="WP_011867714.1">
    <property type="nucleotide sequence ID" value="NC_009129.1"/>
</dbReference>
<dbReference type="SUPFAM" id="SSF47598">
    <property type="entry name" value="Ribbon-helix-helix"/>
    <property type="match status" value="1"/>
</dbReference>
<name>Q0ZKG0_9CORY</name>
<reference evidence="2" key="1">
    <citation type="journal article" date="2006" name="Appl. Environ. Microbiol.">
        <title>Facile recovery of individual high-molecular-weight, low-copy-number natural plasmids for genomic sequencing.</title>
        <authorList>
            <person name="Williams L.E."/>
            <person name="Detter C."/>
            <person name="Barry K."/>
            <person name="Lapidus A."/>
            <person name="Summers A.O."/>
        </authorList>
    </citation>
    <scope>NUCLEOTIDE SEQUENCE</scope>
    <source>
        <strain evidence="2">L2-79-05</strain>
        <plasmid evidence="2">pLEW279b</plasmid>
    </source>
</reference>
<protein>
    <recommendedName>
        <fullName evidence="1">Ribbon-helix-helix protein CopG domain-containing protein</fullName>
    </recommendedName>
</protein>
<dbReference type="InterPro" id="IPR010985">
    <property type="entry name" value="Ribbon_hlx_hlx"/>
</dbReference>
<dbReference type="GO" id="GO:0006355">
    <property type="term" value="P:regulation of DNA-templated transcription"/>
    <property type="evidence" value="ECO:0007669"/>
    <property type="project" value="InterPro"/>
</dbReference>
<accession>Q0ZKG0</accession>
<dbReference type="EMBL" id="DQ390457">
    <property type="protein sequence ID" value="ABG49314.1"/>
    <property type="molecule type" value="Genomic_DNA"/>
</dbReference>
<organism evidence="2">
    <name type="scientific">Corynebacterium sp. L2-79-05</name>
    <dbReference type="NCBI Taxonomy" id="373068"/>
    <lineage>
        <taxon>Bacteria</taxon>
        <taxon>Bacillati</taxon>
        <taxon>Actinomycetota</taxon>
        <taxon>Actinomycetes</taxon>
        <taxon>Mycobacteriales</taxon>
        <taxon>Corynebacteriaceae</taxon>
        <taxon>Corynebacterium</taxon>
    </lineage>
</organism>
<sequence>MASNKQAPHSSGRVVSVRIEEELIQRLDSLADRTGRSKGFYLRLALRAVLPTLEEYHWNQVAARFEDGVIDRQFREIMAQTLGGTNEEN</sequence>
<evidence type="ECO:0000313" key="2">
    <source>
        <dbReference type="EMBL" id="ABG49314.1"/>
    </source>
</evidence>
<geneLocation type="plasmid" evidence="2">
    <name>pLEW279b</name>
</geneLocation>
<feature type="domain" description="Ribbon-helix-helix protein CopG" evidence="1">
    <location>
        <begin position="14"/>
        <end position="48"/>
    </location>
</feature>
<dbReference type="Pfam" id="PF01402">
    <property type="entry name" value="RHH_1"/>
    <property type="match status" value="1"/>
</dbReference>
<keyword evidence="2" id="KW-0614">Plasmid</keyword>